<evidence type="ECO:0000313" key="8">
    <source>
        <dbReference type="EMBL" id="MCT7376743.1"/>
    </source>
</evidence>
<keyword evidence="4" id="KW-0520">NAD</keyword>
<dbReference type="InterPro" id="IPR050857">
    <property type="entry name" value="D-2-hydroxyacid_DH"/>
</dbReference>
<dbReference type="Pfam" id="PF02826">
    <property type="entry name" value="2-Hacid_dh_C"/>
    <property type="match status" value="1"/>
</dbReference>
<keyword evidence="9" id="KW-1185">Reference proteome</keyword>
<dbReference type="Gene3D" id="3.40.50.720">
    <property type="entry name" value="NAD(P)-binding Rossmann-like Domain"/>
    <property type="match status" value="2"/>
</dbReference>
<dbReference type="SUPFAM" id="SSF52283">
    <property type="entry name" value="Formate/glycerate dehydrogenase catalytic domain-like"/>
    <property type="match status" value="1"/>
</dbReference>
<evidence type="ECO:0000256" key="5">
    <source>
        <dbReference type="RuleBase" id="RU003719"/>
    </source>
</evidence>
<feature type="domain" description="D-isomer specific 2-hydroxyacid dehydrogenase NAD-binding" evidence="7">
    <location>
        <begin position="115"/>
        <end position="287"/>
    </location>
</feature>
<dbReference type="RefSeq" id="WP_260904908.1">
    <property type="nucleotide sequence ID" value="NZ_JAOCZP010000005.1"/>
</dbReference>
<evidence type="ECO:0000313" key="9">
    <source>
        <dbReference type="Proteomes" id="UP001320831"/>
    </source>
</evidence>
<dbReference type="PROSITE" id="PS00671">
    <property type="entry name" value="D_2_HYDROXYACID_DH_3"/>
    <property type="match status" value="1"/>
</dbReference>
<dbReference type="InterPro" id="IPR029753">
    <property type="entry name" value="D-isomer_DH_CS"/>
</dbReference>
<organism evidence="8 9">
    <name type="scientific">Chelativorans salis</name>
    <dbReference type="NCBI Taxonomy" id="2978478"/>
    <lineage>
        <taxon>Bacteria</taxon>
        <taxon>Pseudomonadati</taxon>
        <taxon>Pseudomonadota</taxon>
        <taxon>Alphaproteobacteria</taxon>
        <taxon>Hyphomicrobiales</taxon>
        <taxon>Phyllobacteriaceae</taxon>
        <taxon>Chelativorans</taxon>
    </lineage>
</organism>
<dbReference type="PROSITE" id="PS00065">
    <property type="entry name" value="D_2_HYDROXYACID_DH_1"/>
    <property type="match status" value="1"/>
</dbReference>
<reference evidence="8 9" key="1">
    <citation type="submission" date="2022-09" db="EMBL/GenBank/DDBJ databases">
        <title>Chelativorans salina sp. nov., a novel slightly halophilic bacterium isolated from a saline lake sediment enrichment.</title>
        <authorList>
            <person name="Gao L."/>
            <person name="Fang B.-Z."/>
            <person name="Li W.-J."/>
        </authorList>
    </citation>
    <scope>NUCLEOTIDE SEQUENCE [LARGE SCALE GENOMIC DNA]</scope>
    <source>
        <strain evidence="8 9">EGI FJ00035</strain>
    </source>
</reference>
<dbReference type="Proteomes" id="UP001320831">
    <property type="component" value="Unassembled WGS sequence"/>
</dbReference>
<evidence type="ECO:0000256" key="1">
    <source>
        <dbReference type="ARBA" id="ARBA00005854"/>
    </source>
</evidence>
<protein>
    <submittedName>
        <fullName evidence="8">D-2-hydroxyacid dehydrogenase family protein</fullName>
    </submittedName>
</protein>
<dbReference type="InterPro" id="IPR006139">
    <property type="entry name" value="D-isomer_2_OHA_DH_cat_dom"/>
</dbReference>
<dbReference type="InterPro" id="IPR006140">
    <property type="entry name" value="D-isomer_DH_NAD-bd"/>
</dbReference>
<evidence type="ECO:0000256" key="2">
    <source>
        <dbReference type="ARBA" id="ARBA00022605"/>
    </source>
</evidence>
<keyword evidence="3 5" id="KW-0560">Oxidoreductase</keyword>
<evidence type="ECO:0000259" key="6">
    <source>
        <dbReference type="Pfam" id="PF00389"/>
    </source>
</evidence>
<dbReference type="CDD" id="cd12169">
    <property type="entry name" value="PGDH_like_1"/>
    <property type="match status" value="1"/>
</dbReference>
<name>A0ABT2LTP6_9HYPH</name>
<dbReference type="Pfam" id="PF00389">
    <property type="entry name" value="2-Hacid_dh"/>
    <property type="match status" value="1"/>
</dbReference>
<accession>A0ABT2LTP6</accession>
<feature type="domain" description="D-isomer specific 2-hydroxyacid dehydrogenase catalytic" evidence="6">
    <location>
        <begin position="27"/>
        <end position="318"/>
    </location>
</feature>
<proteinExistence type="inferred from homology"/>
<dbReference type="PANTHER" id="PTHR42789:SF1">
    <property type="entry name" value="D-ISOMER SPECIFIC 2-HYDROXYACID DEHYDROGENASE FAMILY PROTEIN (AFU_ORTHOLOGUE AFUA_6G10090)"/>
    <property type="match status" value="1"/>
</dbReference>
<dbReference type="EMBL" id="JAOCZP010000005">
    <property type="protein sequence ID" value="MCT7376743.1"/>
    <property type="molecule type" value="Genomic_DNA"/>
</dbReference>
<sequence length="325" mass="35257">MRIAILDDYLEISQQVADWSAVTSKADVVVFNRPLAVPDEAAEALKDFDIICTLRERMPIPRRLIERLPRLKYILVTGKRYDTIDVGAAAEHSVLVSNTKVDGRGGGSVAELVWGLILGLARNIPLEDRLMRQGGWQHFAGTTIRNKTLGIIGLGGLGRQVADGGKFFGMDVVAWSQNLTPERAAEAGARYVSKDELFATSDFVTVHVAWSDRTTGLVGAREFGLMKPSAYLINTARGAIVDEVALIDALRRRTIAGAALDVYQTEPLPADHPLRGLDNVILTPHLGYFTREMLAIYYGDAVAAIAAFMDGTPIGVVNGAARNGK</sequence>
<evidence type="ECO:0000256" key="4">
    <source>
        <dbReference type="ARBA" id="ARBA00023027"/>
    </source>
</evidence>
<dbReference type="InterPro" id="IPR029752">
    <property type="entry name" value="D-isomer_DH_CS1"/>
</dbReference>
<comment type="caution">
    <text evidence="8">The sequence shown here is derived from an EMBL/GenBank/DDBJ whole genome shotgun (WGS) entry which is preliminary data.</text>
</comment>
<evidence type="ECO:0000259" key="7">
    <source>
        <dbReference type="Pfam" id="PF02826"/>
    </source>
</evidence>
<gene>
    <name evidence="8" type="ORF">N5A92_17055</name>
</gene>
<dbReference type="InterPro" id="IPR036291">
    <property type="entry name" value="NAD(P)-bd_dom_sf"/>
</dbReference>
<dbReference type="SUPFAM" id="SSF51735">
    <property type="entry name" value="NAD(P)-binding Rossmann-fold domains"/>
    <property type="match status" value="1"/>
</dbReference>
<evidence type="ECO:0000256" key="3">
    <source>
        <dbReference type="ARBA" id="ARBA00023002"/>
    </source>
</evidence>
<dbReference type="PANTHER" id="PTHR42789">
    <property type="entry name" value="D-ISOMER SPECIFIC 2-HYDROXYACID DEHYDROGENASE FAMILY PROTEIN (AFU_ORTHOLOGUE AFUA_6G10090)"/>
    <property type="match status" value="1"/>
</dbReference>
<comment type="similarity">
    <text evidence="1 5">Belongs to the D-isomer specific 2-hydroxyacid dehydrogenase family.</text>
</comment>
<keyword evidence="2" id="KW-0028">Amino-acid biosynthesis</keyword>